<dbReference type="AlphaFoldDB" id="A0RXT0"/>
<name>A0RXT0_CENSY</name>
<protein>
    <submittedName>
        <fullName evidence="2">Uncharacterized protein</fullName>
    </submittedName>
</protein>
<evidence type="ECO:0000313" key="2">
    <source>
        <dbReference type="EMBL" id="ABK78147.1"/>
    </source>
</evidence>
<organism evidence="2 3">
    <name type="scientific">Cenarchaeum symbiosum (strain A)</name>
    <dbReference type="NCBI Taxonomy" id="414004"/>
    <lineage>
        <taxon>Archaea</taxon>
        <taxon>Nitrososphaerota</taxon>
        <taxon>Candidatus Cenarchaeales</taxon>
        <taxon>Candidatus Cenarchaeaceae</taxon>
        <taxon>Candidatus Cenarchaeum</taxon>
    </lineage>
</organism>
<keyword evidence="3" id="KW-1185">Reference proteome</keyword>
<gene>
    <name evidence="2" type="ordered locus">CENSYa_1525</name>
</gene>
<evidence type="ECO:0000256" key="1">
    <source>
        <dbReference type="SAM" id="MobiDB-lite"/>
    </source>
</evidence>
<dbReference type="EnsemblBacteria" id="ABK78147">
    <property type="protein sequence ID" value="ABK78147"/>
    <property type="gene ID" value="CENSYa_1525"/>
</dbReference>
<dbReference type="EMBL" id="DP000238">
    <property type="protein sequence ID" value="ABK78147.1"/>
    <property type="molecule type" value="Genomic_DNA"/>
</dbReference>
<sequence length="60" mass="6669">MFGVLVTCLLTRKRQEYRSGGDISPDPSLNSHPPATPGCMQLPAGAGHRVVQRRHCRRKK</sequence>
<reference evidence="2 3" key="1">
    <citation type="journal article" date="2006" name="Proc. Natl. Acad. Sci. U.S.A.">
        <title>Genomic analysis of the uncultivated marine crenarchaeote Cenarchaeum symbiosum.</title>
        <authorList>
            <person name="Hallam S.J."/>
            <person name="Konstantinidis K.T."/>
            <person name="Putnam N."/>
            <person name="Schleper C."/>
            <person name="Watanabe Y."/>
            <person name="Sugahara J."/>
            <person name="Preston C."/>
            <person name="de la Torre J."/>
            <person name="Richardson P.M."/>
            <person name="DeLong E.F."/>
        </authorList>
    </citation>
    <scope>NUCLEOTIDE SEQUENCE [LARGE SCALE GENOMIC DNA]</scope>
    <source>
        <strain evidence="3">A</strain>
    </source>
</reference>
<dbReference type="KEGG" id="csy:CENSYa_1525"/>
<proteinExistence type="predicted"/>
<dbReference type="STRING" id="414004.CENSYa_1525"/>
<dbReference type="HOGENOM" id="CLU_2930047_0_0_2"/>
<feature type="compositionally biased region" description="Basic residues" evidence="1">
    <location>
        <begin position="50"/>
        <end position="60"/>
    </location>
</feature>
<feature type="region of interest" description="Disordered" evidence="1">
    <location>
        <begin position="17"/>
        <end position="60"/>
    </location>
</feature>
<accession>A0RXT0</accession>
<evidence type="ECO:0000313" key="3">
    <source>
        <dbReference type="Proteomes" id="UP000000758"/>
    </source>
</evidence>
<dbReference type="Proteomes" id="UP000000758">
    <property type="component" value="Chromosome"/>
</dbReference>